<dbReference type="EMBL" id="GBXM01068502">
    <property type="protein sequence ID" value="JAH40075.1"/>
    <property type="molecule type" value="Transcribed_RNA"/>
</dbReference>
<protein>
    <submittedName>
        <fullName evidence="1">Uncharacterized protein</fullName>
    </submittedName>
</protein>
<proteinExistence type="predicted"/>
<organism evidence="1">
    <name type="scientific">Anguilla anguilla</name>
    <name type="common">European freshwater eel</name>
    <name type="synonym">Muraena anguilla</name>
    <dbReference type="NCBI Taxonomy" id="7936"/>
    <lineage>
        <taxon>Eukaryota</taxon>
        <taxon>Metazoa</taxon>
        <taxon>Chordata</taxon>
        <taxon>Craniata</taxon>
        <taxon>Vertebrata</taxon>
        <taxon>Euteleostomi</taxon>
        <taxon>Actinopterygii</taxon>
        <taxon>Neopterygii</taxon>
        <taxon>Teleostei</taxon>
        <taxon>Anguilliformes</taxon>
        <taxon>Anguillidae</taxon>
        <taxon>Anguilla</taxon>
    </lineage>
</organism>
<reference evidence="1" key="1">
    <citation type="submission" date="2014-11" db="EMBL/GenBank/DDBJ databases">
        <authorList>
            <person name="Amaro Gonzalez C."/>
        </authorList>
    </citation>
    <scope>NUCLEOTIDE SEQUENCE</scope>
</reference>
<sequence>MIITASIFCSSE</sequence>
<reference evidence="1" key="2">
    <citation type="journal article" date="2015" name="Fish Shellfish Immunol.">
        <title>Early steps in the European eel (Anguilla anguilla)-Vibrio vulnificus interaction in the gills: Role of the RtxA13 toxin.</title>
        <authorList>
            <person name="Callol A."/>
            <person name="Pajuelo D."/>
            <person name="Ebbesson L."/>
            <person name="Teles M."/>
            <person name="MacKenzie S."/>
            <person name="Amaro C."/>
        </authorList>
    </citation>
    <scope>NUCLEOTIDE SEQUENCE</scope>
</reference>
<evidence type="ECO:0000313" key="1">
    <source>
        <dbReference type="EMBL" id="JAH40075.1"/>
    </source>
</evidence>
<name>A0A0E9SHC1_ANGAN</name>
<accession>A0A0E9SHC1</accession>